<sequence>MVPCGGGQCMAMYSHTNYRGIKFNLADSSANGCVYQTFLNQPVTSYDNRDSRLEGYLYAGTKCDGTRVATVRKGSRNPNIGGIALSFRITCISCREEG</sequence>
<proteinExistence type="predicted"/>
<protein>
    <recommendedName>
        <fullName evidence="3">Peptidase inhibitor family I36</fullName>
    </recommendedName>
</protein>
<evidence type="ECO:0008006" key="3">
    <source>
        <dbReference type="Google" id="ProtNLM"/>
    </source>
</evidence>
<organism evidence="1 2">
    <name type="scientific">Pseudonocardia cypriaca</name>
    <dbReference type="NCBI Taxonomy" id="882449"/>
    <lineage>
        <taxon>Bacteria</taxon>
        <taxon>Bacillati</taxon>
        <taxon>Actinomycetota</taxon>
        <taxon>Actinomycetes</taxon>
        <taxon>Pseudonocardiales</taxon>
        <taxon>Pseudonocardiaceae</taxon>
        <taxon>Pseudonocardia</taxon>
    </lineage>
</organism>
<accession>A0A543FYU7</accession>
<gene>
    <name evidence="1" type="ORF">FB388_6254</name>
</gene>
<dbReference type="EMBL" id="VFPH01000002">
    <property type="protein sequence ID" value="TQM39002.1"/>
    <property type="molecule type" value="Genomic_DNA"/>
</dbReference>
<evidence type="ECO:0000313" key="2">
    <source>
        <dbReference type="Proteomes" id="UP000319818"/>
    </source>
</evidence>
<keyword evidence="2" id="KW-1185">Reference proteome</keyword>
<dbReference type="AlphaFoldDB" id="A0A543FYU7"/>
<dbReference type="Proteomes" id="UP000319818">
    <property type="component" value="Unassembled WGS sequence"/>
</dbReference>
<reference evidence="1 2" key="1">
    <citation type="submission" date="2019-06" db="EMBL/GenBank/DDBJ databases">
        <title>Sequencing the genomes of 1000 actinobacteria strains.</title>
        <authorList>
            <person name="Klenk H.-P."/>
        </authorList>
    </citation>
    <scope>NUCLEOTIDE SEQUENCE [LARGE SCALE GENOMIC DNA]</scope>
    <source>
        <strain evidence="1 2">DSM 45511</strain>
    </source>
</reference>
<comment type="caution">
    <text evidence="1">The sequence shown here is derived from an EMBL/GenBank/DDBJ whole genome shotgun (WGS) entry which is preliminary data.</text>
</comment>
<name>A0A543FYU7_9PSEU</name>
<evidence type="ECO:0000313" key="1">
    <source>
        <dbReference type="EMBL" id="TQM39002.1"/>
    </source>
</evidence>